<name>A0A976QQS0_THEOR</name>
<feature type="region of interest" description="Disordered" evidence="1">
    <location>
        <begin position="200"/>
        <end position="228"/>
    </location>
</feature>
<feature type="compositionally biased region" description="Polar residues" evidence="1">
    <location>
        <begin position="300"/>
        <end position="335"/>
    </location>
</feature>
<dbReference type="GO" id="GO:0043596">
    <property type="term" value="C:nuclear replication fork"/>
    <property type="evidence" value="ECO:0007669"/>
    <property type="project" value="TreeGrafter"/>
</dbReference>
<dbReference type="InterPro" id="IPR040184">
    <property type="entry name" value="Mcm10"/>
</dbReference>
<feature type="compositionally biased region" description="Low complexity" evidence="1">
    <location>
        <begin position="284"/>
        <end position="299"/>
    </location>
</feature>
<dbReference type="GO" id="GO:0003697">
    <property type="term" value="F:single-stranded DNA binding"/>
    <property type="evidence" value="ECO:0007669"/>
    <property type="project" value="InterPro"/>
</dbReference>
<gene>
    <name evidence="3" type="ORF">MACJ_002795</name>
</gene>
<evidence type="ECO:0000256" key="1">
    <source>
        <dbReference type="SAM" id="MobiDB-lite"/>
    </source>
</evidence>
<dbReference type="PANTHER" id="PTHR13454">
    <property type="entry name" value="PROTEIN MCM10 HOMOLOG"/>
    <property type="match status" value="1"/>
</dbReference>
<accession>A0A976QQS0</accession>
<dbReference type="Proteomes" id="UP000244803">
    <property type="component" value="Chromosome 4"/>
</dbReference>
<feature type="compositionally biased region" description="Polar residues" evidence="1">
    <location>
        <begin position="206"/>
        <end position="224"/>
    </location>
</feature>
<organism evidence="3 4">
    <name type="scientific">Theileria orientalis</name>
    <dbReference type="NCBI Taxonomy" id="68886"/>
    <lineage>
        <taxon>Eukaryota</taxon>
        <taxon>Sar</taxon>
        <taxon>Alveolata</taxon>
        <taxon>Apicomplexa</taxon>
        <taxon>Aconoidasida</taxon>
        <taxon>Piroplasmida</taxon>
        <taxon>Theileriidae</taxon>
        <taxon>Theileria</taxon>
    </lineage>
</organism>
<dbReference type="GO" id="GO:0003688">
    <property type="term" value="F:DNA replication origin binding"/>
    <property type="evidence" value="ECO:0007669"/>
    <property type="project" value="TreeGrafter"/>
</dbReference>
<dbReference type="SMART" id="SM01280">
    <property type="entry name" value="Mcm10"/>
    <property type="match status" value="1"/>
</dbReference>
<dbReference type="Gene3D" id="2.40.50.140">
    <property type="entry name" value="Nucleic acid-binding proteins"/>
    <property type="match status" value="1"/>
</dbReference>
<dbReference type="InterPro" id="IPR015411">
    <property type="entry name" value="Rep_factor_Mcm10_C"/>
</dbReference>
<sequence length="658" mass="74165">MESSGSKVRLHKDGLIANDIHLVIKKWIINQRDISMIISDDTTVFASLRNVIGSKNTMQCRKLLGLTDDVDLAMIFIITMSNTRFVDKQVVTNWIGSDLQGSSIKIVIRGELTPELKDAGIGSVCAILNPNMKEEMVVSELKSITIKRLDDILVIGQVDGLTPCKGITSKGEMCKNLVYTHNQGDFCKYHIKFANKKNSNKLRKVNTGSNKTGNSDSNKSNSELSRSDVNKKLLEARLGERMYFEGGKPYTLVERPKPVKPYETIAKLGNLNHLMQKIIKDRSAQSLSASSSNSGESNNRVTTINNQHNGRVSNMGAGTSNNQLPTSNKTSNTAVDGSKTTNINKNINNLANKSNITINDKVTRPLATTNDAQEFESLTNLIKQYITKEPKECNNILNALQVMIRKVSGVSNEVIGKTQIVKMCDFLLDHPEENVALSALRLRRAIRKYNKTALKDGQYLVTRLNSGIINERLDIERATNVELSRKRPANESNKERTRGKSKEAIIKELDSLINLTSKVEAVVDKEKGKQLTEKLKKIEKTDKTEEFKLTIKSVEVEAYHCRECDMWYEHINNYCKRENHTLSKKKVKKEYYNCINKGCNYRYYSLNGQKPSRCPKCKQTTVVSQKTSFYKPRPDYLMPNEVLAESESGRSRPLVYDS</sequence>
<dbReference type="InterPro" id="IPR012340">
    <property type="entry name" value="NA-bd_OB-fold"/>
</dbReference>
<protein>
    <recommendedName>
        <fullName evidence="2">Replication factor Mcm10 C-terminal domain-containing protein</fullName>
    </recommendedName>
</protein>
<evidence type="ECO:0000313" key="3">
    <source>
        <dbReference type="EMBL" id="UKJ89544.2"/>
    </source>
</evidence>
<proteinExistence type="predicted"/>
<dbReference type="EMBL" id="CP056067">
    <property type="protein sequence ID" value="UKJ89544.2"/>
    <property type="molecule type" value="Genomic_DNA"/>
</dbReference>
<feature type="region of interest" description="Disordered" evidence="1">
    <location>
        <begin position="282"/>
        <end position="341"/>
    </location>
</feature>
<evidence type="ECO:0000259" key="2">
    <source>
        <dbReference type="SMART" id="SM01280"/>
    </source>
</evidence>
<dbReference type="GO" id="GO:0006270">
    <property type="term" value="P:DNA replication initiation"/>
    <property type="evidence" value="ECO:0007669"/>
    <property type="project" value="InterPro"/>
</dbReference>
<evidence type="ECO:0000313" key="4">
    <source>
        <dbReference type="Proteomes" id="UP000244803"/>
    </source>
</evidence>
<dbReference type="PANTHER" id="PTHR13454:SF11">
    <property type="entry name" value="PROTEIN MCM10 HOMOLOG"/>
    <property type="match status" value="1"/>
</dbReference>
<dbReference type="AlphaFoldDB" id="A0A976QQS0"/>
<dbReference type="OrthoDB" id="10054414at2759"/>
<dbReference type="Pfam" id="PF24863">
    <property type="entry name" value="zf-CCCH_Mcm10"/>
    <property type="match status" value="1"/>
</dbReference>
<feature type="domain" description="Replication factor Mcm10 C-terminal" evidence="2">
    <location>
        <begin position="283"/>
        <end position="646"/>
    </location>
</feature>
<reference evidence="3" key="1">
    <citation type="submission" date="2022-07" db="EMBL/GenBank/DDBJ databases">
        <title>Evaluation of T. orientalis genome assembly methods using nanopore sequencing and analysis of variation between genomes.</title>
        <authorList>
            <person name="Yam J."/>
            <person name="Micallef M.L."/>
            <person name="Liu M."/>
            <person name="Djordjevic S.P."/>
            <person name="Bogema D.R."/>
            <person name="Jenkins C."/>
        </authorList>
    </citation>
    <scope>NUCLEOTIDE SEQUENCE</scope>
    <source>
        <strain evidence="3">Fish Creek</strain>
    </source>
</reference>